<sequence length="373" mass="42744">MKEEESIHDFQMNVLDYANSFDALSRPISDEELVGKVLRSLTKRFDMKVTTIEEAQDLSSLTMDELIGSLQTYEIGLNRRNEKKDKNLAFASKNIVYDSQDESESEESLSESMAMLGRQFNKLMRKMDKRPKSNGYGHIRTECATFLKKQKKSLVASWSDTDSEEEMESAKFVNALTGIHLSDTESCDVDVTYEELAATYKDLHSRSIEVCKALEKQKNINGKMQTKRTDLLKSIDELNVKVKDQNSQIDQLQMEKSNLLGKIAKLDEEVTKLNTDLDQVKKVTKMMTKGTEAFDEMIQKQNYGKPKPIVFEYERVGQQMKFNNATIHTPISRTFVSGGLSQHHMTNPKPRLYNWICHHFGKKGHINLSKNLS</sequence>
<dbReference type="GO" id="GO:0008233">
    <property type="term" value="F:peptidase activity"/>
    <property type="evidence" value="ECO:0007669"/>
    <property type="project" value="UniProtKB-KW"/>
</dbReference>
<dbReference type="Pfam" id="PF14223">
    <property type="entry name" value="Retrotran_gag_2"/>
    <property type="match status" value="1"/>
</dbReference>
<comment type="caution">
    <text evidence="2">The sequence shown here is derived from an EMBL/GenBank/DDBJ whole genome shotgun (WGS) entry which is preliminary data.</text>
</comment>
<dbReference type="PANTHER" id="PTHR35317:SF35">
    <property type="entry name" value="DUF4219 DOMAIN-CONTAINING PROTEIN"/>
    <property type="match status" value="1"/>
</dbReference>
<organism evidence="2 3">
    <name type="scientific">Trifolium pratense</name>
    <name type="common">Red clover</name>
    <dbReference type="NCBI Taxonomy" id="57577"/>
    <lineage>
        <taxon>Eukaryota</taxon>
        <taxon>Viridiplantae</taxon>
        <taxon>Streptophyta</taxon>
        <taxon>Embryophyta</taxon>
        <taxon>Tracheophyta</taxon>
        <taxon>Spermatophyta</taxon>
        <taxon>Magnoliopsida</taxon>
        <taxon>eudicotyledons</taxon>
        <taxon>Gunneridae</taxon>
        <taxon>Pentapetalae</taxon>
        <taxon>rosids</taxon>
        <taxon>fabids</taxon>
        <taxon>Fabales</taxon>
        <taxon>Fabaceae</taxon>
        <taxon>Papilionoideae</taxon>
        <taxon>50 kb inversion clade</taxon>
        <taxon>NPAAA clade</taxon>
        <taxon>Hologalegina</taxon>
        <taxon>IRL clade</taxon>
        <taxon>Trifolieae</taxon>
        <taxon>Trifolium</taxon>
    </lineage>
</organism>
<feature type="coiled-coil region" evidence="1">
    <location>
        <begin position="235"/>
        <end position="283"/>
    </location>
</feature>
<dbReference type="EMBL" id="ASHM01049346">
    <property type="protein sequence ID" value="PNX85680.1"/>
    <property type="molecule type" value="Genomic_DNA"/>
</dbReference>
<gene>
    <name evidence="2" type="ORF">L195_g041751</name>
</gene>
<reference evidence="2 3" key="2">
    <citation type="journal article" date="2017" name="Front. Plant Sci.">
        <title>Gene Classification and Mining of Molecular Markers Useful in Red Clover (Trifolium pratense) Breeding.</title>
        <authorList>
            <person name="Istvanek J."/>
            <person name="Dluhosova J."/>
            <person name="Dluhos P."/>
            <person name="Patkova L."/>
            <person name="Nedelnik J."/>
            <person name="Repkova J."/>
        </authorList>
    </citation>
    <scope>NUCLEOTIDE SEQUENCE [LARGE SCALE GENOMIC DNA]</scope>
    <source>
        <strain evidence="3">cv. Tatra</strain>
        <tissue evidence="2">Young leaves</tissue>
    </source>
</reference>
<protein>
    <submittedName>
        <fullName evidence="2">Gag-protease polyprotein</fullName>
    </submittedName>
</protein>
<keyword evidence="2" id="KW-0645">Protease</keyword>
<name>A0A2K3M4G9_TRIPR</name>
<accession>A0A2K3M4G9</accession>
<keyword evidence="2" id="KW-0378">Hydrolase</keyword>
<evidence type="ECO:0000313" key="2">
    <source>
        <dbReference type="EMBL" id="PNX85680.1"/>
    </source>
</evidence>
<dbReference type="Proteomes" id="UP000236291">
    <property type="component" value="Unassembled WGS sequence"/>
</dbReference>
<dbReference type="GO" id="GO:0006508">
    <property type="term" value="P:proteolysis"/>
    <property type="evidence" value="ECO:0007669"/>
    <property type="project" value="UniProtKB-KW"/>
</dbReference>
<dbReference type="AlphaFoldDB" id="A0A2K3M4G9"/>
<dbReference type="PANTHER" id="PTHR35317">
    <property type="entry name" value="OS04G0629600 PROTEIN"/>
    <property type="match status" value="1"/>
</dbReference>
<keyword evidence="1" id="KW-0175">Coiled coil</keyword>
<reference evidence="2 3" key="1">
    <citation type="journal article" date="2014" name="Am. J. Bot.">
        <title>Genome assembly and annotation for red clover (Trifolium pratense; Fabaceae).</title>
        <authorList>
            <person name="Istvanek J."/>
            <person name="Jaros M."/>
            <person name="Krenek A."/>
            <person name="Repkova J."/>
        </authorList>
    </citation>
    <scope>NUCLEOTIDE SEQUENCE [LARGE SCALE GENOMIC DNA]</scope>
    <source>
        <strain evidence="3">cv. Tatra</strain>
        <tissue evidence="2">Young leaves</tissue>
    </source>
</reference>
<proteinExistence type="predicted"/>
<evidence type="ECO:0000313" key="3">
    <source>
        <dbReference type="Proteomes" id="UP000236291"/>
    </source>
</evidence>
<evidence type="ECO:0000256" key="1">
    <source>
        <dbReference type="SAM" id="Coils"/>
    </source>
</evidence>